<evidence type="ECO:0000259" key="2">
    <source>
        <dbReference type="Pfam" id="PF19077"/>
    </source>
</evidence>
<feature type="domain" description="Bacterial Ig-like" evidence="2">
    <location>
        <begin position="37"/>
        <end position="115"/>
    </location>
</feature>
<evidence type="ECO:0000313" key="3">
    <source>
        <dbReference type="EMBL" id="MBW7459775.1"/>
    </source>
</evidence>
<comment type="caution">
    <text evidence="3">The sequence shown here is derived from an EMBL/GenBank/DDBJ whole genome shotgun (WGS) entry which is preliminary data.</text>
</comment>
<feature type="non-terminal residue" evidence="3">
    <location>
        <position position="1"/>
    </location>
</feature>
<feature type="domain" description="Cadherin-like beta-sandwich-like" evidence="1">
    <location>
        <begin position="139"/>
        <end position="225"/>
    </location>
</feature>
<dbReference type="InterPro" id="IPR044016">
    <property type="entry name" value="Big_13"/>
</dbReference>
<proteinExistence type="predicted"/>
<feature type="domain" description="Cadherin-like beta-sandwich-like" evidence="1">
    <location>
        <begin position="239"/>
        <end position="325"/>
    </location>
</feature>
<organism evidence="3 4">
    <name type="scientific">Paenibacillus sepulcri</name>
    <dbReference type="NCBI Taxonomy" id="359917"/>
    <lineage>
        <taxon>Bacteria</taxon>
        <taxon>Bacillati</taxon>
        <taxon>Bacillota</taxon>
        <taxon>Bacilli</taxon>
        <taxon>Bacillales</taxon>
        <taxon>Paenibacillaceae</taxon>
        <taxon>Paenibacillus</taxon>
    </lineage>
</organism>
<keyword evidence="4" id="KW-1185">Reference proteome</keyword>
<dbReference type="Proteomes" id="UP001519887">
    <property type="component" value="Unassembled WGS sequence"/>
</dbReference>
<dbReference type="InterPro" id="IPR013783">
    <property type="entry name" value="Ig-like_fold"/>
</dbReference>
<reference evidence="3 4" key="1">
    <citation type="submission" date="2021-07" db="EMBL/GenBank/DDBJ databases">
        <title>Paenibacillus radiodurans sp. nov., isolated from the southeastern edge of Tengger Desert.</title>
        <authorList>
            <person name="Zhang G."/>
        </authorList>
    </citation>
    <scope>NUCLEOTIDE SEQUENCE [LARGE SCALE GENOMIC DNA]</scope>
    <source>
        <strain evidence="3 4">CCM 7311</strain>
    </source>
</reference>
<evidence type="ECO:0000313" key="4">
    <source>
        <dbReference type="Proteomes" id="UP001519887"/>
    </source>
</evidence>
<dbReference type="Pfam" id="PF19077">
    <property type="entry name" value="Big_13"/>
    <property type="match status" value="1"/>
</dbReference>
<dbReference type="EMBL" id="JAHZIK010001825">
    <property type="protein sequence ID" value="MBW7459775.1"/>
    <property type="molecule type" value="Genomic_DNA"/>
</dbReference>
<name>A0ABS7CFS1_9BACL</name>
<dbReference type="InterPro" id="IPR025883">
    <property type="entry name" value="Cadherin-like_domain"/>
</dbReference>
<gene>
    <name evidence="3" type="ORF">K0U00_37520</name>
</gene>
<sequence>DATQEEVDAALAALTTAADGLVTVSDPELAIVQPAGSVVNITQPTFEGTTTPGAAISYTIKNKNGDTIARGTAIVDEEGSWSFTPDAVLTDGTYTVDVISEKDGRTTTQSKTLKVQTEAGGQLADLDLAGHTPDGDAAIDLAPAFSPDVYSLYKATVTSATYSLSIAPAAFVSEDTDVKVTLNGEQIDPSDWDSLPLVEGRNLIKVGVYAKDGTLLNEYEIEIIRTTNKLVGLASSSGSLSPAFDSDTTAYSLSVSNGVSNIQWTPTALDPNAKIEFSVNGSSWQQTASGAISPELPLNVGTNTVTVRVTDADGQVKEYTITVTRDASGYGWGGGDTPTPPSAIETTVNDADSTFASGTTTDAGTTVTIDNDQLSEILAREDGQQLNVRVPGEGSIKVEGLTAATVKQLADTGST</sequence>
<dbReference type="Gene3D" id="2.60.40.10">
    <property type="entry name" value="Immunoglobulins"/>
    <property type="match status" value="2"/>
</dbReference>
<accession>A0ABS7CFS1</accession>
<protein>
    <submittedName>
        <fullName evidence="3">Cadherin-like beta sandwich domain-containing protein</fullName>
    </submittedName>
</protein>
<dbReference type="Pfam" id="PF12733">
    <property type="entry name" value="Cadherin-like"/>
    <property type="match status" value="2"/>
</dbReference>
<feature type="non-terminal residue" evidence="3">
    <location>
        <position position="415"/>
    </location>
</feature>
<evidence type="ECO:0000259" key="1">
    <source>
        <dbReference type="Pfam" id="PF12733"/>
    </source>
</evidence>